<dbReference type="InterPro" id="IPR023296">
    <property type="entry name" value="Glyco_hydro_beta-prop_sf"/>
</dbReference>
<comment type="caution">
    <text evidence="1">The sequence shown here is derived from an EMBL/GenBank/DDBJ whole genome shotgun (WGS) entry which is preliminary data.</text>
</comment>
<gene>
    <name evidence="1" type="ORF">JIN85_07080</name>
</gene>
<name>A0A934VVH1_9BACT</name>
<protein>
    <recommendedName>
        <fullName evidence="3">DUF4185 domain-containing protein</fullName>
    </recommendedName>
</protein>
<evidence type="ECO:0000313" key="1">
    <source>
        <dbReference type="EMBL" id="MBK1882170.1"/>
    </source>
</evidence>
<reference evidence="1" key="1">
    <citation type="submission" date="2021-01" db="EMBL/GenBank/DDBJ databases">
        <title>Modified the classification status of verrucomicrobia.</title>
        <authorList>
            <person name="Feng X."/>
        </authorList>
    </citation>
    <scope>NUCLEOTIDE SEQUENCE</scope>
    <source>
        <strain evidence="1">KCTC 22041</strain>
    </source>
</reference>
<organism evidence="1 2">
    <name type="scientific">Luteolibacter pohnpeiensis</name>
    <dbReference type="NCBI Taxonomy" id="454153"/>
    <lineage>
        <taxon>Bacteria</taxon>
        <taxon>Pseudomonadati</taxon>
        <taxon>Verrucomicrobiota</taxon>
        <taxon>Verrucomicrobiia</taxon>
        <taxon>Verrucomicrobiales</taxon>
        <taxon>Verrucomicrobiaceae</taxon>
        <taxon>Luteolibacter</taxon>
    </lineage>
</organism>
<dbReference type="Proteomes" id="UP000603141">
    <property type="component" value="Unassembled WGS sequence"/>
</dbReference>
<dbReference type="EMBL" id="JAENIJ010000008">
    <property type="protein sequence ID" value="MBK1882170.1"/>
    <property type="molecule type" value="Genomic_DNA"/>
</dbReference>
<evidence type="ECO:0008006" key="3">
    <source>
        <dbReference type="Google" id="ProtNLM"/>
    </source>
</evidence>
<sequence>MRFLAVILGLAVGVQAAEPFRIQIVDRENGWPVPLVELQTTHQEKFVTDNLGMVAISDPELQDHEIWLSLKSHGYGLKPDGLGYQGFRCTPEAGKHLRVEIDRQIIAKRLGRLTGAGLYSNSPKPLIPESGIMGCDSVLVAPYHGKLFWLWGDTSMPGYPLGIFDSSAATTPLHPLKKFEAPLALEFDLYRDKNGKPRGVAPMTGDGPTWLSAIVSLPDKSGREHLVATYSKIKNSLSEYEVGLCVWDDPSEQFKPYRVLWKEGDAMPDLIPRGHPVLFKDMLLLGDPFPTFQCPATFEGWSDASSWKKIEPPKAPVSAENGKPVPAHRGSVAWNAYRDRWITIYTQNGGDSSYLGEIWYAEATSPLGPWGPATKVLSHDNYTFYNPLLHAELVPEKAPYILFEGTYTTTFAKNPVPTAKYDYNQIMYRLDLDDPKLKGSEN</sequence>
<dbReference type="AlphaFoldDB" id="A0A934VVH1"/>
<keyword evidence="2" id="KW-1185">Reference proteome</keyword>
<accession>A0A934VVH1</accession>
<evidence type="ECO:0000313" key="2">
    <source>
        <dbReference type="Proteomes" id="UP000603141"/>
    </source>
</evidence>
<proteinExistence type="predicted"/>
<dbReference type="SUPFAM" id="SSF75005">
    <property type="entry name" value="Arabinanase/levansucrase/invertase"/>
    <property type="match status" value="1"/>
</dbReference>